<proteinExistence type="predicted"/>
<evidence type="ECO:0000313" key="2">
    <source>
        <dbReference type="Proteomes" id="UP000265520"/>
    </source>
</evidence>
<sequence>MNNGGESSTDAKFGSGGALPCVGRFRRSWSRRHLKRKTRAYFFSLDELNPSEVALHHRLEAFFDKLKGDFINTRNVLTQGNRH</sequence>
<name>A0A392TQZ8_9FABA</name>
<reference evidence="1 2" key="1">
    <citation type="journal article" date="2018" name="Front. Plant Sci.">
        <title>Red Clover (Trifolium pratense) and Zigzag Clover (T. medium) - A Picture of Genomic Similarities and Differences.</title>
        <authorList>
            <person name="Dluhosova J."/>
            <person name="Istvanek J."/>
            <person name="Nedelnik J."/>
            <person name="Repkova J."/>
        </authorList>
    </citation>
    <scope>NUCLEOTIDE SEQUENCE [LARGE SCALE GENOMIC DNA]</scope>
    <source>
        <strain evidence="2">cv. 10/8</strain>
        <tissue evidence="1">Leaf</tissue>
    </source>
</reference>
<comment type="caution">
    <text evidence="1">The sequence shown here is derived from an EMBL/GenBank/DDBJ whole genome shotgun (WGS) entry which is preliminary data.</text>
</comment>
<dbReference type="Proteomes" id="UP000265520">
    <property type="component" value="Unassembled WGS sequence"/>
</dbReference>
<evidence type="ECO:0000313" key="1">
    <source>
        <dbReference type="EMBL" id="MCI62867.1"/>
    </source>
</evidence>
<dbReference type="AlphaFoldDB" id="A0A392TQZ8"/>
<feature type="non-terminal residue" evidence="1">
    <location>
        <position position="83"/>
    </location>
</feature>
<protein>
    <submittedName>
        <fullName evidence="1">Uncharacterized protein</fullName>
    </submittedName>
</protein>
<organism evidence="1 2">
    <name type="scientific">Trifolium medium</name>
    <dbReference type="NCBI Taxonomy" id="97028"/>
    <lineage>
        <taxon>Eukaryota</taxon>
        <taxon>Viridiplantae</taxon>
        <taxon>Streptophyta</taxon>
        <taxon>Embryophyta</taxon>
        <taxon>Tracheophyta</taxon>
        <taxon>Spermatophyta</taxon>
        <taxon>Magnoliopsida</taxon>
        <taxon>eudicotyledons</taxon>
        <taxon>Gunneridae</taxon>
        <taxon>Pentapetalae</taxon>
        <taxon>rosids</taxon>
        <taxon>fabids</taxon>
        <taxon>Fabales</taxon>
        <taxon>Fabaceae</taxon>
        <taxon>Papilionoideae</taxon>
        <taxon>50 kb inversion clade</taxon>
        <taxon>NPAAA clade</taxon>
        <taxon>Hologalegina</taxon>
        <taxon>IRL clade</taxon>
        <taxon>Trifolieae</taxon>
        <taxon>Trifolium</taxon>
    </lineage>
</organism>
<dbReference type="EMBL" id="LXQA010626827">
    <property type="protein sequence ID" value="MCI62867.1"/>
    <property type="molecule type" value="Genomic_DNA"/>
</dbReference>
<accession>A0A392TQZ8</accession>
<keyword evidence="2" id="KW-1185">Reference proteome</keyword>